<dbReference type="AlphaFoldDB" id="A0AAE0T8Z7"/>
<feature type="compositionally biased region" description="Basic and acidic residues" evidence="1">
    <location>
        <begin position="47"/>
        <end position="60"/>
    </location>
</feature>
<organism evidence="2 3">
    <name type="scientific">Potamilus streckersoni</name>
    <dbReference type="NCBI Taxonomy" id="2493646"/>
    <lineage>
        <taxon>Eukaryota</taxon>
        <taxon>Metazoa</taxon>
        <taxon>Spiralia</taxon>
        <taxon>Lophotrochozoa</taxon>
        <taxon>Mollusca</taxon>
        <taxon>Bivalvia</taxon>
        <taxon>Autobranchia</taxon>
        <taxon>Heteroconchia</taxon>
        <taxon>Palaeoheterodonta</taxon>
        <taxon>Unionida</taxon>
        <taxon>Unionoidea</taxon>
        <taxon>Unionidae</taxon>
        <taxon>Ambleminae</taxon>
        <taxon>Lampsilini</taxon>
        <taxon>Potamilus</taxon>
    </lineage>
</organism>
<accession>A0AAE0T8Z7</accession>
<comment type="caution">
    <text evidence="2">The sequence shown here is derived from an EMBL/GenBank/DDBJ whole genome shotgun (WGS) entry which is preliminary data.</text>
</comment>
<reference evidence="2" key="2">
    <citation type="journal article" date="2021" name="Genome Biol. Evol.">
        <title>Developing a high-quality reference genome for a parasitic bivalve with doubly uniparental inheritance (Bivalvia: Unionida).</title>
        <authorList>
            <person name="Smith C.H."/>
        </authorList>
    </citation>
    <scope>NUCLEOTIDE SEQUENCE</scope>
    <source>
        <strain evidence="2">CHS0354</strain>
        <tissue evidence="2">Mantle</tissue>
    </source>
</reference>
<evidence type="ECO:0000313" key="3">
    <source>
        <dbReference type="Proteomes" id="UP001195483"/>
    </source>
</evidence>
<gene>
    <name evidence="2" type="ORF">CHS0354_013166</name>
</gene>
<sequence>MVHMHRVRYNLKEVKTDRNAPECLKLVSRHLRRCDLSGNRLRKKRIGKQEKKDKKEHEYSFSHSQGGVPELDLRIGCRRIRKRRRRRREGGQRTSTKTTFGMFENIISLIPGITAYFIHSVRPAKTLFKQIWRISHKGYQKQHDQYFDYFHQLVTQRQVISDRIQLT</sequence>
<feature type="region of interest" description="Disordered" evidence="1">
    <location>
        <begin position="45"/>
        <end position="67"/>
    </location>
</feature>
<dbReference type="Proteomes" id="UP001195483">
    <property type="component" value="Unassembled WGS sequence"/>
</dbReference>
<proteinExistence type="predicted"/>
<name>A0AAE0T8Z7_9BIVA</name>
<reference evidence="2" key="3">
    <citation type="submission" date="2023-05" db="EMBL/GenBank/DDBJ databases">
        <authorList>
            <person name="Smith C.H."/>
        </authorList>
    </citation>
    <scope>NUCLEOTIDE SEQUENCE</scope>
    <source>
        <strain evidence="2">CHS0354</strain>
        <tissue evidence="2">Mantle</tissue>
    </source>
</reference>
<protein>
    <submittedName>
        <fullName evidence="2">Uncharacterized protein</fullName>
    </submittedName>
</protein>
<evidence type="ECO:0000313" key="2">
    <source>
        <dbReference type="EMBL" id="KAK3605539.1"/>
    </source>
</evidence>
<dbReference type="EMBL" id="JAEAOA010000800">
    <property type="protein sequence ID" value="KAK3605539.1"/>
    <property type="molecule type" value="Genomic_DNA"/>
</dbReference>
<reference evidence="2" key="1">
    <citation type="journal article" date="2021" name="Genome Biol. Evol.">
        <title>A High-Quality Reference Genome for a Parasitic Bivalve with Doubly Uniparental Inheritance (Bivalvia: Unionida).</title>
        <authorList>
            <person name="Smith C.H."/>
        </authorList>
    </citation>
    <scope>NUCLEOTIDE SEQUENCE</scope>
    <source>
        <strain evidence="2">CHS0354</strain>
    </source>
</reference>
<evidence type="ECO:0000256" key="1">
    <source>
        <dbReference type="SAM" id="MobiDB-lite"/>
    </source>
</evidence>
<keyword evidence="3" id="KW-1185">Reference proteome</keyword>